<sequence>MARYHGKQGAIYLGTTSAAVPTVITMATWNLSMTRDRVDVTSFQDTNKQYVQGLPDVTGDISGFWDDTNDTLYDAAASTGAVKMYLYPSTAVATKYWYGTAFVDFTINTAVSGAVEISGTFAGASDWGQY</sequence>
<organism evidence="1">
    <name type="scientific">viral metagenome</name>
    <dbReference type="NCBI Taxonomy" id="1070528"/>
    <lineage>
        <taxon>unclassified sequences</taxon>
        <taxon>metagenomes</taxon>
        <taxon>organismal metagenomes</taxon>
    </lineage>
</organism>
<evidence type="ECO:0000313" key="1">
    <source>
        <dbReference type="EMBL" id="QJA66526.1"/>
    </source>
</evidence>
<evidence type="ECO:0000313" key="2">
    <source>
        <dbReference type="EMBL" id="QJA84346.1"/>
    </source>
</evidence>
<proteinExistence type="predicted"/>
<gene>
    <name evidence="2" type="ORF">MM415A00199_0003</name>
    <name evidence="1" type="ORF">MM415B00346_0036</name>
</gene>
<protein>
    <submittedName>
        <fullName evidence="1">Putative tail tube protein</fullName>
    </submittedName>
</protein>
<dbReference type="EMBL" id="MT142528">
    <property type="protein sequence ID" value="QJA84346.1"/>
    <property type="molecule type" value="Genomic_DNA"/>
</dbReference>
<dbReference type="AlphaFoldDB" id="A0A6M3J9N0"/>
<accession>A0A6M3J9N0</accession>
<reference evidence="1" key="1">
    <citation type="submission" date="2020-03" db="EMBL/GenBank/DDBJ databases">
        <title>The deep terrestrial virosphere.</title>
        <authorList>
            <person name="Holmfeldt K."/>
            <person name="Nilsson E."/>
            <person name="Simone D."/>
            <person name="Lopez-Fernandez M."/>
            <person name="Wu X."/>
            <person name="de Brujin I."/>
            <person name="Lundin D."/>
            <person name="Andersson A."/>
            <person name="Bertilsson S."/>
            <person name="Dopson M."/>
        </authorList>
    </citation>
    <scope>NUCLEOTIDE SEQUENCE</scope>
    <source>
        <strain evidence="2">MM415A00199</strain>
        <strain evidence="1">MM415B00346</strain>
    </source>
</reference>
<name>A0A6M3J9N0_9ZZZZ</name>
<dbReference type="EMBL" id="MT141556">
    <property type="protein sequence ID" value="QJA66526.1"/>
    <property type="molecule type" value="Genomic_DNA"/>
</dbReference>